<protein>
    <submittedName>
        <fullName evidence="5">Regulatory LuxR family protein</fullName>
    </submittedName>
</protein>
<dbReference type="PRINTS" id="PR00038">
    <property type="entry name" value="HTHLUXR"/>
</dbReference>
<feature type="domain" description="HTH luxR-type" evidence="4">
    <location>
        <begin position="10"/>
        <end position="80"/>
    </location>
</feature>
<dbReference type="PANTHER" id="PTHR44688">
    <property type="entry name" value="DNA-BINDING TRANSCRIPTIONAL ACTIVATOR DEVR_DOSR"/>
    <property type="match status" value="1"/>
</dbReference>
<dbReference type="GO" id="GO:0003677">
    <property type="term" value="F:DNA binding"/>
    <property type="evidence" value="ECO:0007669"/>
    <property type="project" value="UniProtKB-KW"/>
</dbReference>
<reference evidence="5 6" key="1">
    <citation type="submission" date="2019-03" db="EMBL/GenBank/DDBJ databases">
        <title>Genomic Encyclopedia of Type Strains, Phase IV (KMG-IV): sequencing the most valuable type-strain genomes for metagenomic binning, comparative biology and taxonomic classification.</title>
        <authorList>
            <person name="Goeker M."/>
        </authorList>
    </citation>
    <scope>NUCLEOTIDE SEQUENCE [LARGE SCALE GENOMIC DNA]</scope>
    <source>
        <strain evidence="5 6">DSM 45765</strain>
    </source>
</reference>
<dbReference type="GO" id="GO:0006355">
    <property type="term" value="P:regulation of DNA-templated transcription"/>
    <property type="evidence" value="ECO:0007669"/>
    <property type="project" value="InterPro"/>
</dbReference>
<sequence length="90" mass="9609">MPESTIASPDLVPLDRLTPREHEVLVLLASGRSNASIAATLVLSPSAVAKHINSIFGKLDIPPTEVDNRRVLAALKYLHATAQGSVHPDH</sequence>
<keyword evidence="6" id="KW-1185">Reference proteome</keyword>
<dbReference type="InterPro" id="IPR000792">
    <property type="entry name" value="Tscrpt_reg_LuxR_C"/>
</dbReference>
<keyword evidence="2" id="KW-0238">DNA-binding</keyword>
<evidence type="ECO:0000256" key="3">
    <source>
        <dbReference type="ARBA" id="ARBA00023163"/>
    </source>
</evidence>
<evidence type="ECO:0000256" key="2">
    <source>
        <dbReference type="ARBA" id="ARBA00023125"/>
    </source>
</evidence>
<dbReference type="PANTHER" id="PTHR44688:SF16">
    <property type="entry name" value="DNA-BINDING TRANSCRIPTIONAL ACTIVATOR DEVR_DOSR"/>
    <property type="match status" value="1"/>
</dbReference>
<name>A0A4R2QJZ4_9PSEU</name>
<accession>A0A4R2QJZ4</accession>
<evidence type="ECO:0000259" key="4">
    <source>
        <dbReference type="PROSITE" id="PS50043"/>
    </source>
</evidence>
<dbReference type="Pfam" id="PF00196">
    <property type="entry name" value="GerE"/>
    <property type="match status" value="1"/>
</dbReference>
<dbReference type="InterPro" id="IPR036388">
    <property type="entry name" value="WH-like_DNA-bd_sf"/>
</dbReference>
<dbReference type="AlphaFoldDB" id="A0A4R2QJZ4"/>
<dbReference type="SMART" id="SM00421">
    <property type="entry name" value="HTH_LUXR"/>
    <property type="match status" value="1"/>
</dbReference>
<dbReference type="CDD" id="cd06170">
    <property type="entry name" value="LuxR_C_like"/>
    <property type="match status" value="1"/>
</dbReference>
<evidence type="ECO:0000256" key="1">
    <source>
        <dbReference type="ARBA" id="ARBA00023015"/>
    </source>
</evidence>
<dbReference type="Proteomes" id="UP000294911">
    <property type="component" value="Unassembled WGS sequence"/>
</dbReference>
<evidence type="ECO:0000313" key="6">
    <source>
        <dbReference type="Proteomes" id="UP000294911"/>
    </source>
</evidence>
<evidence type="ECO:0000313" key="5">
    <source>
        <dbReference type="EMBL" id="TCP47371.1"/>
    </source>
</evidence>
<dbReference type="SUPFAM" id="SSF46894">
    <property type="entry name" value="C-terminal effector domain of the bipartite response regulators"/>
    <property type="match status" value="1"/>
</dbReference>
<dbReference type="InterPro" id="IPR016032">
    <property type="entry name" value="Sig_transdc_resp-reg_C-effctor"/>
</dbReference>
<dbReference type="PROSITE" id="PS50043">
    <property type="entry name" value="HTH_LUXR_2"/>
    <property type="match status" value="1"/>
</dbReference>
<dbReference type="Gene3D" id="1.10.10.10">
    <property type="entry name" value="Winged helix-like DNA-binding domain superfamily/Winged helix DNA-binding domain"/>
    <property type="match status" value="1"/>
</dbReference>
<proteinExistence type="predicted"/>
<keyword evidence="1" id="KW-0805">Transcription regulation</keyword>
<organism evidence="5 6">
    <name type="scientific">Tamaricihabitans halophyticus</name>
    <dbReference type="NCBI Taxonomy" id="1262583"/>
    <lineage>
        <taxon>Bacteria</taxon>
        <taxon>Bacillati</taxon>
        <taxon>Actinomycetota</taxon>
        <taxon>Actinomycetes</taxon>
        <taxon>Pseudonocardiales</taxon>
        <taxon>Pseudonocardiaceae</taxon>
        <taxon>Tamaricihabitans</taxon>
    </lineage>
</organism>
<keyword evidence="3" id="KW-0804">Transcription</keyword>
<dbReference type="EMBL" id="SLXQ01000012">
    <property type="protein sequence ID" value="TCP47371.1"/>
    <property type="molecule type" value="Genomic_DNA"/>
</dbReference>
<comment type="caution">
    <text evidence="5">The sequence shown here is derived from an EMBL/GenBank/DDBJ whole genome shotgun (WGS) entry which is preliminary data.</text>
</comment>
<gene>
    <name evidence="5" type="ORF">EV191_112167</name>
</gene>
<dbReference type="OrthoDB" id="5476461at2"/>